<feature type="region of interest" description="Disordered" evidence="1">
    <location>
        <begin position="65"/>
        <end position="109"/>
    </location>
</feature>
<evidence type="ECO:0000256" key="1">
    <source>
        <dbReference type="SAM" id="MobiDB-lite"/>
    </source>
</evidence>
<dbReference type="EMBL" id="MCFL01000011">
    <property type="protein sequence ID" value="ORZ37801.1"/>
    <property type="molecule type" value="Genomic_DNA"/>
</dbReference>
<dbReference type="AlphaFoldDB" id="A0A1Y2HVM1"/>
<reference evidence="2 3" key="1">
    <citation type="submission" date="2016-07" db="EMBL/GenBank/DDBJ databases">
        <title>Pervasive Adenine N6-methylation of Active Genes in Fungi.</title>
        <authorList>
            <consortium name="DOE Joint Genome Institute"/>
            <person name="Mondo S.J."/>
            <person name="Dannebaum R.O."/>
            <person name="Kuo R.C."/>
            <person name="Labutti K."/>
            <person name="Haridas S."/>
            <person name="Kuo A."/>
            <person name="Salamov A."/>
            <person name="Ahrendt S.R."/>
            <person name="Lipzen A."/>
            <person name="Sullivan W."/>
            <person name="Andreopoulos W.B."/>
            <person name="Clum A."/>
            <person name="Lindquist E."/>
            <person name="Daum C."/>
            <person name="Ramamoorthy G.K."/>
            <person name="Gryganskyi A."/>
            <person name="Culley D."/>
            <person name="Magnuson J.K."/>
            <person name="James T.Y."/>
            <person name="O'Malley M.A."/>
            <person name="Stajich J.E."/>
            <person name="Spatafora J.W."/>
            <person name="Visel A."/>
            <person name="Grigoriev I.V."/>
        </authorList>
    </citation>
    <scope>NUCLEOTIDE SEQUENCE [LARGE SCALE GENOMIC DNA]</scope>
    <source>
        <strain evidence="2 3">PL171</strain>
    </source>
</reference>
<accession>A0A1Y2HVM1</accession>
<organism evidence="2 3">
    <name type="scientific">Catenaria anguillulae PL171</name>
    <dbReference type="NCBI Taxonomy" id="765915"/>
    <lineage>
        <taxon>Eukaryota</taxon>
        <taxon>Fungi</taxon>
        <taxon>Fungi incertae sedis</taxon>
        <taxon>Blastocladiomycota</taxon>
        <taxon>Blastocladiomycetes</taxon>
        <taxon>Blastocladiales</taxon>
        <taxon>Catenariaceae</taxon>
        <taxon>Catenaria</taxon>
    </lineage>
</organism>
<protein>
    <submittedName>
        <fullName evidence="2">Uncharacterized protein</fullName>
    </submittedName>
</protein>
<comment type="caution">
    <text evidence="2">The sequence shown here is derived from an EMBL/GenBank/DDBJ whole genome shotgun (WGS) entry which is preliminary data.</text>
</comment>
<evidence type="ECO:0000313" key="3">
    <source>
        <dbReference type="Proteomes" id="UP000193411"/>
    </source>
</evidence>
<evidence type="ECO:0000313" key="2">
    <source>
        <dbReference type="EMBL" id="ORZ37801.1"/>
    </source>
</evidence>
<keyword evidence="3" id="KW-1185">Reference proteome</keyword>
<gene>
    <name evidence="2" type="ORF">BCR44DRAFT_1025704</name>
</gene>
<feature type="compositionally biased region" description="Acidic residues" evidence="1">
    <location>
        <begin position="81"/>
        <end position="90"/>
    </location>
</feature>
<proteinExistence type="predicted"/>
<name>A0A1Y2HVM1_9FUNG</name>
<dbReference type="Proteomes" id="UP000193411">
    <property type="component" value="Unassembled WGS sequence"/>
</dbReference>
<sequence length="225" mass="25051">MGCARGRCGARVRRAAGTGMGIRRSQAMPVRQTAQARAQMRIEMSLMTSFMLRASGWTLGTRPSMGSFSGRATPNGPGMFDEYEEGDSDEDHVSGLLRSPHTPRRHGPRGPCRCRAWMLPMGACACLRAAGPRQHHAQRLRRPWAFPSQITRTRIRAAGRHTATILITSARARNAVDRACQRARRWVPSCPLRRRRGSPHRCRSTTMAVAVGHRARPCTLDRTMI</sequence>